<dbReference type="EMBL" id="GL379949">
    <property type="protein sequence ID" value="EGT37750.1"/>
    <property type="molecule type" value="Genomic_DNA"/>
</dbReference>
<evidence type="ECO:0000313" key="3">
    <source>
        <dbReference type="EMBL" id="EGT37750.1"/>
    </source>
</evidence>
<dbReference type="AlphaFoldDB" id="G0NUA9"/>
<name>G0NUA9_CAEBE</name>
<gene>
    <name evidence="3" type="ORF">CAEBREN_19587</name>
</gene>
<protein>
    <submittedName>
        <fullName evidence="3">Uncharacterized protein</fullName>
    </submittedName>
</protein>
<feature type="coiled-coil region" evidence="1">
    <location>
        <begin position="291"/>
        <end position="328"/>
    </location>
</feature>
<evidence type="ECO:0000256" key="1">
    <source>
        <dbReference type="SAM" id="Coils"/>
    </source>
</evidence>
<sequence>MDSGPLVLATRQEARIIDPTDDLLLRDDESNADSAMLSESDLNALTNGLVLEEVAATENQEIFDSQDKMEFEEGAEENEFTKEPSPPLEEAILHTEARQAPLLSTSSISPAAASQQVMMTPELFNSLQLLPELVTSVHQLRSELTNVSSLNLSSFVLKQEMPQYVTYKGLQNILAQRPPLFGTEEWKELRELFAPLSSVHKLHTKFEENQKLLKDSWNAIRGVGGRINSNEVTLKEEIAANAKVVKNMEETMKTVKGCAFAIQQYVARKTDELKRAGAKQAPLNVAADFNIMAALGEMSDLTRTYHKLKEEKKAKAKALSEAQAAVNQAVPCLFCNLTDHQFRRCTTHRDAETRRLIMIGQNRCFICFNEGCDSTEANCPEKRHRLCSACKHLPTSERLHDICLCLFPRKDLAAVNPNIPRSSFNYEAQVQQVATQAPQEIEHNQRKRPKKSAYGQSNEAAAKRSRHFSQNSQKFYAPPLQQVYSNQSTAPEEMNNAA</sequence>
<evidence type="ECO:0000313" key="4">
    <source>
        <dbReference type="Proteomes" id="UP000008068"/>
    </source>
</evidence>
<reference evidence="4" key="1">
    <citation type="submission" date="2011-07" db="EMBL/GenBank/DDBJ databases">
        <authorList>
            <consortium name="Caenorhabditis brenneri Sequencing and Analysis Consortium"/>
            <person name="Wilson R.K."/>
        </authorList>
    </citation>
    <scope>NUCLEOTIDE SEQUENCE [LARGE SCALE GENOMIC DNA]</scope>
    <source>
        <strain evidence="4">PB2801</strain>
    </source>
</reference>
<dbReference type="InParanoid" id="G0NUA9"/>
<dbReference type="Proteomes" id="UP000008068">
    <property type="component" value="Unassembled WGS sequence"/>
</dbReference>
<dbReference type="eggNOG" id="ENOG502TKDK">
    <property type="taxonomic scope" value="Eukaryota"/>
</dbReference>
<keyword evidence="4" id="KW-1185">Reference proteome</keyword>
<evidence type="ECO:0000256" key="2">
    <source>
        <dbReference type="SAM" id="MobiDB-lite"/>
    </source>
</evidence>
<dbReference type="HOGENOM" id="CLU_022904_0_0_1"/>
<accession>G0NUA9</accession>
<feature type="region of interest" description="Disordered" evidence="2">
    <location>
        <begin position="436"/>
        <end position="498"/>
    </location>
</feature>
<organism evidence="4">
    <name type="scientific">Caenorhabditis brenneri</name>
    <name type="common">Nematode worm</name>
    <dbReference type="NCBI Taxonomy" id="135651"/>
    <lineage>
        <taxon>Eukaryota</taxon>
        <taxon>Metazoa</taxon>
        <taxon>Ecdysozoa</taxon>
        <taxon>Nematoda</taxon>
        <taxon>Chromadorea</taxon>
        <taxon>Rhabditida</taxon>
        <taxon>Rhabditina</taxon>
        <taxon>Rhabditomorpha</taxon>
        <taxon>Rhabditoidea</taxon>
        <taxon>Rhabditidae</taxon>
        <taxon>Peloderinae</taxon>
        <taxon>Caenorhabditis</taxon>
    </lineage>
</organism>
<proteinExistence type="predicted"/>
<keyword evidence="1" id="KW-0175">Coiled coil</keyword>